<dbReference type="PROSITE" id="PS50082">
    <property type="entry name" value="WD_REPEATS_2"/>
    <property type="match status" value="1"/>
</dbReference>
<evidence type="ECO:0000256" key="4">
    <source>
        <dbReference type="ARBA" id="ARBA00022801"/>
    </source>
</evidence>
<gene>
    <name evidence="9" type="ORF">CRG98_030006</name>
</gene>
<evidence type="ECO:0000256" key="7">
    <source>
        <dbReference type="ARBA" id="ARBA00047551"/>
    </source>
</evidence>
<evidence type="ECO:0000313" key="9">
    <source>
        <dbReference type="EMBL" id="PKI49616.1"/>
    </source>
</evidence>
<evidence type="ECO:0000256" key="2">
    <source>
        <dbReference type="ARBA" id="ARBA00022574"/>
    </source>
</evidence>
<protein>
    <recommendedName>
        <fullName evidence="6">methylated diphthine methylhydrolase</fullName>
        <ecNumber evidence="6">3.1.1.97</ecNumber>
    </recommendedName>
</protein>
<keyword evidence="2 8" id="KW-0853">WD repeat</keyword>
<organism evidence="9 10">
    <name type="scientific">Punica granatum</name>
    <name type="common">Pomegranate</name>
    <dbReference type="NCBI Taxonomy" id="22663"/>
    <lineage>
        <taxon>Eukaryota</taxon>
        <taxon>Viridiplantae</taxon>
        <taxon>Streptophyta</taxon>
        <taxon>Embryophyta</taxon>
        <taxon>Tracheophyta</taxon>
        <taxon>Spermatophyta</taxon>
        <taxon>Magnoliopsida</taxon>
        <taxon>eudicotyledons</taxon>
        <taxon>Gunneridae</taxon>
        <taxon>Pentapetalae</taxon>
        <taxon>rosids</taxon>
        <taxon>malvids</taxon>
        <taxon>Myrtales</taxon>
        <taxon>Lythraceae</taxon>
        <taxon>Punica</taxon>
    </lineage>
</organism>
<accession>A0A2I0J1N2</accession>
<dbReference type="STRING" id="22663.A0A2I0J1N2"/>
<sequence>MDIAHCYMDGNTDAVEFCPHDDYHHVLATSTYTLLEGDNPSRSGSVSLFNVNADSSHLELFHRVEVPGIFDIKWDPVGSDTGVRPLLAQADSDGCIRVHCLERSSDEAEDKGVVLREISSEKISSSMCLCADWNPSATSISVGLSDGSISVISFSESRFEVLQEWKAHDFETWAASFDPHQPHLVYSGSDDCKFICWDIRDRPSNSVFRNSKAHMMGICCIMKSNSNPNILFTGSYDESFRIWDVRSVSRPVNVAAIGLGGGVWRIKNHPSVPGLVLTACMHNGFAIVKTRGEEIEVMETYKKHESLAYGADWQRGMPGESGRKTSVIATCSFYDRLVRIWTPERCHFS</sequence>
<dbReference type="EC" id="3.1.1.97" evidence="6"/>
<name>A0A2I0J1N2_PUNGR</name>
<dbReference type="GO" id="GO:0017183">
    <property type="term" value="P:protein histidyl modification to diphthamide"/>
    <property type="evidence" value="ECO:0007669"/>
    <property type="project" value="TreeGrafter"/>
</dbReference>
<evidence type="ECO:0000256" key="5">
    <source>
        <dbReference type="ARBA" id="ARBA00038092"/>
    </source>
</evidence>
<comment type="catalytic activity">
    <reaction evidence="7">
        <text>diphthine methyl ester-[translation elongation factor 2] + H2O = diphthine-[translation elongation factor 2] + methanol + H(+)</text>
        <dbReference type="Rhea" id="RHEA:42656"/>
        <dbReference type="Rhea" id="RHEA-COMP:10172"/>
        <dbReference type="Rhea" id="RHEA-COMP:10173"/>
        <dbReference type="ChEBI" id="CHEBI:15377"/>
        <dbReference type="ChEBI" id="CHEBI:15378"/>
        <dbReference type="ChEBI" id="CHEBI:17790"/>
        <dbReference type="ChEBI" id="CHEBI:79005"/>
        <dbReference type="ChEBI" id="CHEBI:82696"/>
        <dbReference type="EC" id="3.1.1.97"/>
    </reaction>
</comment>
<feature type="repeat" description="WD" evidence="8">
    <location>
        <begin position="211"/>
        <end position="247"/>
    </location>
</feature>
<dbReference type="Pfam" id="PF00400">
    <property type="entry name" value="WD40"/>
    <property type="match status" value="2"/>
</dbReference>
<dbReference type="InterPro" id="IPR036322">
    <property type="entry name" value="WD40_repeat_dom_sf"/>
</dbReference>
<dbReference type="Proteomes" id="UP000233551">
    <property type="component" value="Unassembled WGS sequence"/>
</dbReference>
<evidence type="ECO:0000256" key="1">
    <source>
        <dbReference type="ARBA" id="ARBA00005156"/>
    </source>
</evidence>
<comment type="caution">
    <text evidence="9">The sequence shown here is derived from an EMBL/GenBank/DDBJ whole genome shotgun (WGS) entry which is preliminary data.</text>
</comment>
<reference evidence="9 10" key="1">
    <citation type="submission" date="2017-11" db="EMBL/GenBank/DDBJ databases">
        <title>De-novo sequencing of pomegranate (Punica granatum L.) genome.</title>
        <authorList>
            <person name="Akparov Z."/>
            <person name="Amiraslanov A."/>
            <person name="Hajiyeva S."/>
            <person name="Abbasov M."/>
            <person name="Kaur K."/>
            <person name="Hamwieh A."/>
            <person name="Solovyev V."/>
            <person name="Salamov A."/>
            <person name="Braich B."/>
            <person name="Kosarev P."/>
            <person name="Mahmoud A."/>
            <person name="Hajiyev E."/>
            <person name="Babayeva S."/>
            <person name="Izzatullayeva V."/>
            <person name="Mammadov A."/>
            <person name="Mammadov A."/>
            <person name="Sharifova S."/>
            <person name="Ojaghi J."/>
            <person name="Eynullazada K."/>
            <person name="Bayramov B."/>
            <person name="Abdulazimova A."/>
            <person name="Shahmuradov I."/>
        </authorList>
    </citation>
    <scope>NUCLEOTIDE SEQUENCE [LARGE SCALE GENOMIC DNA]</scope>
    <source>
        <strain evidence="10">cv. AG2017</strain>
        <tissue evidence="9">Leaf</tissue>
    </source>
</reference>
<dbReference type="SUPFAM" id="SSF50978">
    <property type="entry name" value="WD40 repeat-like"/>
    <property type="match status" value="1"/>
</dbReference>
<dbReference type="GO" id="GO:0005737">
    <property type="term" value="C:cytoplasm"/>
    <property type="evidence" value="ECO:0007669"/>
    <property type="project" value="TreeGrafter"/>
</dbReference>
<dbReference type="PANTHER" id="PTHR46042">
    <property type="entry name" value="DIPHTHINE METHYLTRANSFERASE"/>
    <property type="match status" value="1"/>
</dbReference>
<dbReference type="SMART" id="SM00320">
    <property type="entry name" value="WD40"/>
    <property type="match status" value="5"/>
</dbReference>
<dbReference type="GO" id="GO:0061685">
    <property type="term" value="F:diphthine methylesterase activity"/>
    <property type="evidence" value="ECO:0007669"/>
    <property type="project" value="UniProtKB-EC"/>
</dbReference>
<evidence type="ECO:0000256" key="3">
    <source>
        <dbReference type="ARBA" id="ARBA00022737"/>
    </source>
</evidence>
<dbReference type="InterPro" id="IPR052415">
    <property type="entry name" value="Diphthine_MTase"/>
</dbReference>
<dbReference type="EMBL" id="PGOL01002221">
    <property type="protein sequence ID" value="PKI49616.1"/>
    <property type="molecule type" value="Genomic_DNA"/>
</dbReference>
<dbReference type="AlphaFoldDB" id="A0A2I0J1N2"/>
<evidence type="ECO:0000256" key="6">
    <source>
        <dbReference type="ARBA" id="ARBA00039131"/>
    </source>
</evidence>
<keyword evidence="4" id="KW-0378">Hydrolase</keyword>
<proteinExistence type="inferred from homology"/>
<dbReference type="InterPro" id="IPR015943">
    <property type="entry name" value="WD40/YVTN_repeat-like_dom_sf"/>
</dbReference>
<comment type="similarity">
    <text evidence="5">Belongs to the DPH7 family.</text>
</comment>
<keyword evidence="3" id="KW-0677">Repeat</keyword>
<dbReference type="PANTHER" id="PTHR46042:SF1">
    <property type="entry name" value="DIPHTHINE METHYLTRANSFERASE"/>
    <property type="match status" value="1"/>
</dbReference>
<evidence type="ECO:0000256" key="8">
    <source>
        <dbReference type="PROSITE-ProRule" id="PRU00221"/>
    </source>
</evidence>
<comment type="pathway">
    <text evidence="1">Protein modification; peptidyl-diphthamide biosynthesis.</text>
</comment>
<keyword evidence="10" id="KW-1185">Reference proteome</keyword>
<evidence type="ECO:0000313" key="10">
    <source>
        <dbReference type="Proteomes" id="UP000233551"/>
    </source>
</evidence>
<dbReference type="Gene3D" id="2.130.10.10">
    <property type="entry name" value="YVTN repeat-like/Quinoprotein amine dehydrogenase"/>
    <property type="match status" value="1"/>
</dbReference>
<dbReference type="InterPro" id="IPR001680">
    <property type="entry name" value="WD40_rpt"/>
</dbReference>